<dbReference type="InterPro" id="IPR045851">
    <property type="entry name" value="AMP-bd_C_sf"/>
</dbReference>
<comment type="caution">
    <text evidence="5">The sequence shown here is derived from an EMBL/GenBank/DDBJ whole genome shotgun (WGS) entry which is preliminary data.</text>
</comment>
<keyword evidence="3" id="KW-1133">Transmembrane helix</keyword>
<sequence length="1795" mass="205594">MNDNNRQLFTFIENTYETDEQLVTIINNEKRNSQLFDLTQGLVFRCHLVYYKQISSYHLLSDKDLLIFNFHHALFDFPSMNIFLHDLNQAYTTGQLLYDDNTNLRYLDYAVIEQQMSMTGANMFWLDALHDCELDQPLPLPFDRYRLANEYRTGRGTSISFDFGQDLSNHFLIHASSNNISLKHLTFAIYFLFLFKLTNGQTDLCIAMNINNNRYKDELKSIIGLFENVIPLRCQLDSHWCFRQLLEHIQQITTNSMKYSYFPLQRILDQHSHVSKHAFLDTSLEFISCKSNNDNSAIMIGDSQLVPESLSFNDNEDEILILSNERYLMQSLNNTQIPFLSSPLACIHHEFVCQVMKHSQKLAVELDEQSLTYCELLHYVQVLSVTLLNEYHVLPGEIVCQCVERSLSMVIGIMGIEMAGGVYCPLSPRDPQQRLHALIQQTQSRLVLVHWLTKSKFNYDVGLLDVDSVLNDSEMSRIIHVDRLSNVAVIPDNTAYIIFTSGSTGVPKPAELRHRNFTRSIQSLVHVDIFNKNDVIVQMARCERCSAQLVELLESIINDECSVWNLCGPAETTLQSLFHRVNAQVDAETIPLGRPLPNYSCIVEDDFRQPLFVGEEGEILVRGVGIFAGYLGRDDLSAKALVEIDGQLFYRTGDLVTMDNNGLLHYQGRKDHQIKLHGQRIELGEIERCLLNITSISACVVMKWNDDYLVAYVQSSDITKQELREHCQSHLPPHMIPSIFIILDKLPLNPNGKVDRKRLPSPNFSLPTGKHDGIVPRNILEQQLQDIFSQAFHIESPHVEVSFGQLGGTSLNAILALTLIRQQICNKVDIGLLFNNPSIRQLAQAIKPLLVFEELQETASIVNEIHEIEVRLTPSFVVESLCIVLLVCQWWYPIMIIHQWCPLFLPVLPIYHLLFYVICSRLLSSRNIKDDNIFSWNYYRWWFLDRIWNNNTFWLQHILGTPLYNYYLRLCGARVSLNAHIYTTTMDAPWLLDIGDATWIADKTTLNCLYFNDDYTFALHSIRIGCYCSISTRSILFGGVDMQDNIIVQPMSSVTGFIESRTIIDGDEHKSGSSDISITHSNRLLSIWHKIYQVITIISLICIHCTLLAIAYKVYSVEQIPLPISIAFCWTLWSIIACFVTLFLLKFVVGSCAAGEIYPIASWSYLHKVWLRQLIVSSFHHAWLLPTGYDYLYPFILRWLGAQVEDDVKLANIDIFLSYPTNLLKLERGVTTFGYVLLVPTEMTLEGDHRADWITLGSYTNLANGCSILPGSHLTSHTMVGNLTRITRETNSNYGDVFIGVPARAMPFQMPFRQATEDQIKTIPFWKTCFSYYISKCLLIGIYWSCGLVSGPIIHTIIVCSFCRWYSYADNKVIKQIIGKLQEDHRIFICSFLGNTQWLIRFFRAYGANIGNNVIIPDVSSLFDYDLVTIGDHVRLNINAHIVCHTFEQRILKLVPVTVGNSCILMSGSIVMSGCKLMGNNRLYPFTLVMKNDLLQPNTQWRGLPAQSYVAKPVLSRSAPICDDVVKCKQKSKNFDRLFLWNEQISNVYTNVNELQFMNWGYADLDEYINDNTGYYSEKLYQQILANITLTDQNILEVGCGRGAGAAWCVRTYAPRSYVGMDPSRNVINLCEQTYSTTPRLSFMIADPKTHLPFQNESMNIVLSIETTNLFDEIEAVKKFVDEITRVLTSDGYFLWCGLCNVDGSSLLIDYLTANNGFIIKEKVNITRNVLHALDIQSNSRADFINRYIQSADQEYCRLLAGLPGTELYDNMQQGRTEYWRVVFRKKTTKKTHIV</sequence>
<dbReference type="InterPro" id="IPR009081">
    <property type="entry name" value="PP-bd_ACP"/>
</dbReference>
<dbReference type="PROSITE" id="PS00455">
    <property type="entry name" value="AMP_BINDING"/>
    <property type="match status" value="1"/>
</dbReference>
<dbReference type="Gene3D" id="3.40.50.150">
    <property type="entry name" value="Vaccinia Virus protein VP39"/>
    <property type="match status" value="1"/>
</dbReference>
<keyword evidence="3" id="KW-0472">Membrane</keyword>
<dbReference type="InterPro" id="IPR023213">
    <property type="entry name" value="CAT-like_dom_sf"/>
</dbReference>
<dbReference type="PANTHER" id="PTHR45527:SF1">
    <property type="entry name" value="FATTY ACID SYNTHASE"/>
    <property type="match status" value="1"/>
</dbReference>
<dbReference type="PANTHER" id="PTHR45527">
    <property type="entry name" value="NONRIBOSOMAL PEPTIDE SYNTHETASE"/>
    <property type="match status" value="1"/>
</dbReference>
<name>A0A819R6C9_9BILA</name>
<evidence type="ECO:0000259" key="4">
    <source>
        <dbReference type="PROSITE" id="PS50075"/>
    </source>
</evidence>
<dbReference type="Gene3D" id="2.160.10.10">
    <property type="entry name" value="Hexapeptide repeat proteins"/>
    <property type="match status" value="2"/>
</dbReference>
<dbReference type="InterPro" id="IPR042099">
    <property type="entry name" value="ANL_N_sf"/>
</dbReference>
<dbReference type="SUPFAM" id="SSF47336">
    <property type="entry name" value="ACP-like"/>
    <property type="match status" value="1"/>
</dbReference>
<dbReference type="PROSITE" id="PS50075">
    <property type="entry name" value="CARRIER"/>
    <property type="match status" value="1"/>
</dbReference>
<accession>A0A819R6C9</accession>
<dbReference type="SUPFAM" id="SSF52777">
    <property type="entry name" value="CoA-dependent acyltransferases"/>
    <property type="match status" value="2"/>
</dbReference>
<dbReference type="Pfam" id="PF00501">
    <property type="entry name" value="AMP-binding"/>
    <property type="match status" value="2"/>
</dbReference>
<dbReference type="GO" id="GO:0044550">
    <property type="term" value="P:secondary metabolite biosynthetic process"/>
    <property type="evidence" value="ECO:0007669"/>
    <property type="project" value="TreeGrafter"/>
</dbReference>
<keyword evidence="2" id="KW-0597">Phosphoprotein</keyword>
<dbReference type="Gene3D" id="3.30.559.30">
    <property type="entry name" value="Nonribosomal peptide synthetase, condensation domain"/>
    <property type="match status" value="1"/>
</dbReference>
<dbReference type="InterPro" id="IPR000873">
    <property type="entry name" value="AMP-dep_synth/lig_dom"/>
</dbReference>
<dbReference type="SUPFAM" id="SSF56801">
    <property type="entry name" value="Acetyl-CoA synthetase-like"/>
    <property type="match status" value="1"/>
</dbReference>
<dbReference type="Gene3D" id="3.30.559.10">
    <property type="entry name" value="Chloramphenicol acetyltransferase-like domain"/>
    <property type="match status" value="1"/>
</dbReference>
<evidence type="ECO:0000313" key="6">
    <source>
        <dbReference type="Proteomes" id="UP000663844"/>
    </source>
</evidence>
<dbReference type="Gene3D" id="3.40.50.980">
    <property type="match status" value="2"/>
</dbReference>
<dbReference type="Proteomes" id="UP000663844">
    <property type="component" value="Unassembled WGS sequence"/>
</dbReference>
<feature type="transmembrane region" description="Helical" evidence="3">
    <location>
        <begin position="1337"/>
        <end position="1358"/>
    </location>
</feature>
<dbReference type="SUPFAM" id="SSF53335">
    <property type="entry name" value="S-adenosyl-L-methionine-dependent methyltransferases"/>
    <property type="match status" value="1"/>
</dbReference>
<keyword evidence="1" id="KW-0596">Phosphopantetheine</keyword>
<dbReference type="GO" id="GO:0031177">
    <property type="term" value="F:phosphopantetheine binding"/>
    <property type="evidence" value="ECO:0007669"/>
    <property type="project" value="TreeGrafter"/>
</dbReference>
<dbReference type="InterPro" id="IPR011004">
    <property type="entry name" value="Trimer_LpxA-like_sf"/>
</dbReference>
<gene>
    <name evidence="5" type="ORF">OXD698_LOCUS31983</name>
</gene>
<evidence type="ECO:0000256" key="3">
    <source>
        <dbReference type="SAM" id="Phobius"/>
    </source>
</evidence>
<proteinExistence type="predicted"/>
<dbReference type="Gene3D" id="3.30.300.30">
    <property type="match status" value="1"/>
</dbReference>
<dbReference type="GO" id="GO:0008757">
    <property type="term" value="F:S-adenosylmethionine-dependent methyltransferase activity"/>
    <property type="evidence" value="ECO:0007669"/>
    <property type="project" value="InterPro"/>
</dbReference>
<keyword evidence="3" id="KW-0812">Transmembrane</keyword>
<protein>
    <recommendedName>
        <fullName evidence="4">Carrier domain-containing protein</fullName>
    </recommendedName>
</protein>
<dbReference type="InterPro" id="IPR020845">
    <property type="entry name" value="AMP-binding_CS"/>
</dbReference>
<dbReference type="InterPro" id="IPR013216">
    <property type="entry name" value="Methyltransf_11"/>
</dbReference>
<feature type="transmembrane region" description="Helical" evidence="3">
    <location>
        <begin position="1091"/>
        <end position="1112"/>
    </location>
</feature>
<dbReference type="GO" id="GO:0043041">
    <property type="term" value="P:amino acid activation for nonribosomal peptide biosynthetic process"/>
    <property type="evidence" value="ECO:0007669"/>
    <property type="project" value="TreeGrafter"/>
</dbReference>
<dbReference type="Pfam" id="PF00550">
    <property type="entry name" value="PP-binding"/>
    <property type="match status" value="1"/>
</dbReference>
<dbReference type="InterPro" id="IPR036736">
    <property type="entry name" value="ACP-like_sf"/>
</dbReference>
<dbReference type="Gene3D" id="3.40.50.12780">
    <property type="entry name" value="N-terminal domain of ligase-like"/>
    <property type="match status" value="1"/>
</dbReference>
<dbReference type="SUPFAM" id="SSF51161">
    <property type="entry name" value="Trimeric LpxA-like enzymes"/>
    <property type="match status" value="3"/>
</dbReference>
<dbReference type="Gene3D" id="1.10.1200.10">
    <property type="entry name" value="ACP-like"/>
    <property type="match status" value="1"/>
</dbReference>
<dbReference type="GO" id="GO:0005737">
    <property type="term" value="C:cytoplasm"/>
    <property type="evidence" value="ECO:0007669"/>
    <property type="project" value="TreeGrafter"/>
</dbReference>
<organism evidence="5 6">
    <name type="scientific">Adineta steineri</name>
    <dbReference type="NCBI Taxonomy" id="433720"/>
    <lineage>
        <taxon>Eukaryota</taxon>
        <taxon>Metazoa</taxon>
        <taxon>Spiralia</taxon>
        <taxon>Gnathifera</taxon>
        <taxon>Rotifera</taxon>
        <taxon>Eurotatoria</taxon>
        <taxon>Bdelloidea</taxon>
        <taxon>Adinetida</taxon>
        <taxon>Adinetidae</taxon>
        <taxon>Adineta</taxon>
    </lineage>
</organism>
<evidence type="ECO:0000256" key="1">
    <source>
        <dbReference type="ARBA" id="ARBA00022450"/>
    </source>
</evidence>
<dbReference type="CDD" id="cd02440">
    <property type="entry name" value="AdoMet_MTases"/>
    <property type="match status" value="1"/>
</dbReference>
<reference evidence="5" key="1">
    <citation type="submission" date="2021-02" db="EMBL/GenBank/DDBJ databases">
        <authorList>
            <person name="Nowell W R."/>
        </authorList>
    </citation>
    <scope>NUCLEOTIDE SEQUENCE</scope>
</reference>
<dbReference type="Pfam" id="PF00668">
    <property type="entry name" value="Condensation"/>
    <property type="match status" value="1"/>
</dbReference>
<feature type="transmembrane region" description="Helical" evidence="3">
    <location>
        <begin position="1124"/>
        <end position="1145"/>
    </location>
</feature>
<dbReference type="Pfam" id="PF08241">
    <property type="entry name" value="Methyltransf_11"/>
    <property type="match status" value="1"/>
</dbReference>
<dbReference type="Pfam" id="PF13193">
    <property type="entry name" value="AMP-binding_C"/>
    <property type="match status" value="1"/>
</dbReference>
<dbReference type="InterPro" id="IPR025110">
    <property type="entry name" value="AMP-bd_C"/>
</dbReference>
<evidence type="ECO:0000313" key="5">
    <source>
        <dbReference type="EMBL" id="CAF4042030.1"/>
    </source>
</evidence>
<feature type="domain" description="Carrier" evidence="4">
    <location>
        <begin position="775"/>
        <end position="850"/>
    </location>
</feature>
<evidence type="ECO:0000256" key="2">
    <source>
        <dbReference type="ARBA" id="ARBA00022553"/>
    </source>
</evidence>
<feature type="transmembrane region" description="Helical" evidence="3">
    <location>
        <begin position="903"/>
        <end position="923"/>
    </location>
</feature>
<dbReference type="EMBL" id="CAJOAZ010004060">
    <property type="protein sequence ID" value="CAF4042030.1"/>
    <property type="molecule type" value="Genomic_DNA"/>
</dbReference>
<dbReference type="InterPro" id="IPR001242">
    <property type="entry name" value="Condensation_dom"/>
</dbReference>
<dbReference type="InterPro" id="IPR029063">
    <property type="entry name" value="SAM-dependent_MTases_sf"/>
</dbReference>